<proteinExistence type="predicted"/>
<dbReference type="OrthoDB" id="3430849at2"/>
<feature type="region of interest" description="Disordered" evidence="2">
    <location>
        <begin position="50"/>
        <end position="71"/>
    </location>
</feature>
<evidence type="ECO:0000313" key="5">
    <source>
        <dbReference type="Proteomes" id="UP000095759"/>
    </source>
</evidence>
<keyword evidence="5" id="KW-1185">Reference proteome</keyword>
<dbReference type="InterPro" id="IPR029050">
    <property type="entry name" value="Immunoprotect_excell_Ig-like"/>
</dbReference>
<accession>A0A1E5PD61</accession>
<evidence type="ECO:0000313" key="4">
    <source>
        <dbReference type="EMBL" id="OEJ27463.1"/>
    </source>
</evidence>
<dbReference type="STRING" id="285458.BGM19_10680"/>
<dbReference type="RefSeq" id="WP_069929326.1">
    <property type="nucleotide sequence ID" value="NZ_MEHI01000001.1"/>
</dbReference>
<comment type="caution">
    <text evidence="4">The sequence shown here is derived from an EMBL/GenBank/DDBJ whole genome shotgun (WGS) entry which is preliminary data.</text>
</comment>
<feature type="domain" description="DUF4352" evidence="3">
    <location>
        <begin position="67"/>
        <end position="188"/>
    </location>
</feature>
<dbReference type="EMBL" id="MEHJ01000001">
    <property type="protein sequence ID" value="OEJ27463.1"/>
    <property type="molecule type" value="Genomic_DNA"/>
</dbReference>
<evidence type="ECO:0000256" key="2">
    <source>
        <dbReference type="SAM" id="MobiDB-lite"/>
    </source>
</evidence>
<dbReference type="InterPro" id="IPR029051">
    <property type="entry name" value="DUF4352"/>
</dbReference>
<keyword evidence="1" id="KW-0732">Signal</keyword>
<evidence type="ECO:0000256" key="1">
    <source>
        <dbReference type="ARBA" id="ARBA00022729"/>
    </source>
</evidence>
<name>A0A1E5PD61_9ACTN</name>
<evidence type="ECO:0000259" key="3">
    <source>
        <dbReference type="Pfam" id="PF11611"/>
    </source>
</evidence>
<feature type="compositionally biased region" description="Basic and acidic residues" evidence="2">
    <location>
        <begin position="52"/>
        <end position="63"/>
    </location>
</feature>
<dbReference type="AlphaFoldDB" id="A0A1E5PD61"/>
<protein>
    <recommendedName>
        <fullName evidence="3">DUF4352 domain-containing protein</fullName>
    </recommendedName>
</protein>
<dbReference type="Proteomes" id="UP000095759">
    <property type="component" value="Unassembled WGS sequence"/>
</dbReference>
<sequence length="196" mass="21062">MAEKNQGKWGRCHTYLIAPIAAIALITMPAVSSSGAEGNVSGVQALTATTLCDERPENPKQKAQEPGIGDPVRDGKFEFTVTKVIPGVEEVGDEFDKKAQGQFVLVCMDVENIGDEAQLFDGSAQKLFDAEDREFSADTTAAVYLDESQSFLNEINPGNKVKGIVVFDVPKNVKPVKIELHDSFFSGGVAVNLNPS</sequence>
<reference evidence="4 5" key="1">
    <citation type="submission" date="2016-08" db="EMBL/GenBank/DDBJ databases">
        <title>Complete genome sequence of Streptomyces agglomeratus strain 6-3-2, a novel anti-MRSA actinomycete isolated from Wuli of Tebit, China.</title>
        <authorList>
            <person name="Chen X."/>
        </authorList>
    </citation>
    <scope>NUCLEOTIDE SEQUENCE [LARGE SCALE GENOMIC DNA]</scope>
    <source>
        <strain evidence="4 5">6-3-2</strain>
    </source>
</reference>
<dbReference type="Pfam" id="PF11611">
    <property type="entry name" value="DUF4352"/>
    <property type="match status" value="1"/>
</dbReference>
<organism evidence="4 5">
    <name type="scientific">Streptomyces agglomeratus</name>
    <dbReference type="NCBI Taxonomy" id="285458"/>
    <lineage>
        <taxon>Bacteria</taxon>
        <taxon>Bacillati</taxon>
        <taxon>Actinomycetota</taxon>
        <taxon>Actinomycetes</taxon>
        <taxon>Kitasatosporales</taxon>
        <taxon>Streptomycetaceae</taxon>
        <taxon>Streptomyces</taxon>
    </lineage>
</organism>
<gene>
    <name evidence="4" type="ORF">AS594_26245</name>
</gene>
<dbReference type="Gene3D" id="2.60.40.1240">
    <property type="match status" value="1"/>
</dbReference>